<feature type="domain" description="Rap1a immunity protein" evidence="1">
    <location>
        <begin position="81"/>
        <end position="161"/>
    </location>
</feature>
<dbReference type="AlphaFoldDB" id="A0A0E3BLW3"/>
<reference evidence="2 3" key="1">
    <citation type="submission" date="2013-09" db="EMBL/GenBank/DDBJ databases">
        <title>High correlation between genotypes and phenotypes of environmental bacteria Comamonas testosteroni strains.</title>
        <authorList>
            <person name="Liu L."/>
            <person name="Zhu W."/>
            <person name="Xia X."/>
            <person name="Xu B."/>
            <person name="Luo M."/>
            <person name="Wang G."/>
        </authorList>
    </citation>
    <scope>NUCLEOTIDE SEQUENCE [LARGE SCALE GENOMIC DNA]</scope>
    <source>
        <strain evidence="2 3">DF2</strain>
    </source>
</reference>
<dbReference type="Pfam" id="PF18602">
    <property type="entry name" value="Rap1a"/>
    <property type="match status" value="1"/>
</dbReference>
<organism evidence="2 3">
    <name type="scientific">Comamonas thiooxydans</name>
    <dbReference type="NCBI Taxonomy" id="363952"/>
    <lineage>
        <taxon>Bacteria</taxon>
        <taxon>Pseudomonadati</taxon>
        <taxon>Pseudomonadota</taxon>
        <taxon>Betaproteobacteria</taxon>
        <taxon>Burkholderiales</taxon>
        <taxon>Comamonadaceae</taxon>
        <taxon>Comamonas</taxon>
    </lineage>
</organism>
<gene>
    <name evidence="2" type="ORF">P608_25745</name>
</gene>
<name>A0A0E3BLW3_9BURK</name>
<dbReference type="Proteomes" id="UP000029549">
    <property type="component" value="Unassembled WGS sequence"/>
</dbReference>
<sequence length="164" mass="18198">MARLKRASHRALSATPKHPIAFTGIQKRLPALLFLSYIPLHRRNERMKAVQGAAALLVALLCGPHLHAQQITGYELHQWLSEIQKSQAGIASDHQQVNIARGYALGVAETLVSSKVICIPDGITRDQVLDIIPMMLYAQPQLRHMNANSLVSRALQDVFPCKPR</sequence>
<protein>
    <recommendedName>
        <fullName evidence="1">Rap1a immunity protein domain-containing protein</fullName>
    </recommendedName>
</protein>
<dbReference type="InterPro" id="IPR041238">
    <property type="entry name" value="Rap1a"/>
</dbReference>
<accession>A0A0E3BLW3</accession>
<evidence type="ECO:0000259" key="1">
    <source>
        <dbReference type="Pfam" id="PF18602"/>
    </source>
</evidence>
<keyword evidence="3" id="KW-1185">Reference proteome</keyword>
<evidence type="ECO:0000313" key="2">
    <source>
        <dbReference type="EMBL" id="KGH03189.1"/>
    </source>
</evidence>
<proteinExistence type="predicted"/>
<comment type="caution">
    <text evidence="2">The sequence shown here is derived from an EMBL/GenBank/DDBJ whole genome shotgun (WGS) entry which is preliminary data.</text>
</comment>
<dbReference type="Gene3D" id="1.10.890.40">
    <property type="match status" value="1"/>
</dbReference>
<evidence type="ECO:0000313" key="3">
    <source>
        <dbReference type="Proteomes" id="UP000029549"/>
    </source>
</evidence>
<dbReference type="EMBL" id="AWTP01000168">
    <property type="protein sequence ID" value="KGH03189.1"/>
    <property type="molecule type" value="Genomic_DNA"/>
</dbReference>